<name>W3VRD9_MOEAP</name>
<protein>
    <recommendedName>
        <fullName evidence="6">TBP-associated factor 6</fullName>
    </recommendedName>
    <alternativeName>
        <fullName evidence="7">Transcription initiation factor TFIID subunit 6</fullName>
    </alternativeName>
</protein>
<keyword evidence="5" id="KW-0539">Nucleus</keyword>
<dbReference type="Pfam" id="PF02969">
    <property type="entry name" value="TAF"/>
    <property type="match status" value="1"/>
</dbReference>
<evidence type="ECO:0000256" key="1">
    <source>
        <dbReference type="ARBA" id="ARBA00004123"/>
    </source>
</evidence>
<dbReference type="InterPro" id="IPR011442">
    <property type="entry name" value="TAF6_C"/>
</dbReference>
<dbReference type="GO" id="GO:0046695">
    <property type="term" value="C:SLIK (SAGA-like) complex"/>
    <property type="evidence" value="ECO:0007669"/>
    <property type="project" value="InterPro"/>
</dbReference>
<evidence type="ECO:0000256" key="2">
    <source>
        <dbReference type="ARBA" id="ARBA00007688"/>
    </source>
</evidence>
<dbReference type="GO" id="GO:0046982">
    <property type="term" value="F:protein heterodimerization activity"/>
    <property type="evidence" value="ECO:0007669"/>
    <property type="project" value="InterPro"/>
</dbReference>
<proteinExistence type="inferred from homology"/>
<dbReference type="CDD" id="cd08050">
    <property type="entry name" value="TAF6C"/>
    <property type="match status" value="1"/>
</dbReference>
<keyword evidence="4" id="KW-0804">Transcription</keyword>
<feature type="region of interest" description="Disordered" evidence="8">
    <location>
        <begin position="574"/>
        <end position="603"/>
    </location>
</feature>
<sequence length="779" mass="81479">MRRGCFLLDRRHPNATIPPSAIFLHKRFRRSASLNPSWLIGDAQGAAFLDLCAGVIVEDPVIMAPSAKSGSNAAGSSSASNNAASIGIGLSSSSSGAPGVGIGLGPLAGAPASVYPTDTVRDVAESLGINGMKESVAAALAADVEYRIREIVQDATKYMRHSKRDQLKTADIDAALRARNIEPIYGFLPSSSGRTGGGNPSGYTAGPIFRRVQTSSGVPLHYIEDEEIDFDKILEAGPKIGIGRGVGWGAHWLAIEGVQPAVPQNPSPIAIAEAKGTSGFMGPTSTQPSASVPAAKAVTVAGGDGQAVAKPLVKHILSRELQLYYERLTKSIISPPPEADEDLEDDAEEPTAPKATAQDQDVAMDAAESSEDQIVTPPRPTVALAKPLKAFAQKGSGNHVRDAALASLRGDPGLHQLVPYLIRFVGSKVIDILRAPADEAEGGADADGAPAAVRETRQISTADNHMLSVLLSTIHAILVNPHIFIEPYLHQMMPSILSILLTSSLAEPELLAQMRNADADVQTPLITAGPSSYSLRAHASALLTHVVDTFGASYPTLKPRVVATLLKALMTGVVPGSSDQDSARRGGEAGSAAREPRASPGTKLGALTALRRLGKASFRILLSGSAQLNAKLGDGAEQPEATSSACPLRLLGEWMQSWEAGALHGGEPNQPSAVRRLQMKPLIDEVAGALHALLPPFVAPNAELTGTAEERNQTLSTTFGDFWMQHVVRVDARARAALETELGMRTSGSSKGDGNGSGNAGRATINGEEVASQMKQEPL</sequence>
<gene>
    <name evidence="10" type="ORF">PaG_01364</name>
</gene>
<dbReference type="InterPro" id="IPR004823">
    <property type="entry name" value="TAF_TATA-bd_Histone-like_dom"/>
</dbReference>
<keyword evidence="3" id="KW-0805">Transcription regulation</keyword>
<dbReference type="Gene3D" id="1.10.20.10">
    <property type="entry name" value="Histone, subunit A"/>
    <property type="match status" value="1"/>
</dbReference>
<comment type="subcellular location">
    <subcellularLocation>
        <location evidence="1">Nucleus</location>
    </subcellularLocation>
</comment>
<dbReference type="SMART" id="SM00803">
    <property type="entry name" value="TAF"/>
    <property type="match status" value="1"/>
</dbReference>
<dbReference type="SUPFAM" id="SSF47113">
    <property type="entry name" value="Histone-fold"/>
    <property type="match status" value="1"/>
</dbReference>
<dbReference type="GO" id="GO:0016251">
    <property type="term" value="F:RNA polymerase II general transcription initiation factor activity"/>
    <property type="evidence" value="ECO:0007669"/>
    <property type="project" value="InterPro"/>
</dbReference>
<dbReference type="Proteomes" id="UP000019462">
    <property type="component" value="Unassembled WGS sequence"/>
</dbReference>
<evidence type="ECO:0000313" key="10">
    <source>
        <dbReference type="EMBL" id="ETS64129.1"/>
    </source>
</evidence>
<dbReference type="Gene3D" id="1.25.40.770">
    <property type="entry name" value="TAF6, C-terminal HEAT repeat domain"/>
    <property type="match status" value="1"/>
</dbReference>
<feature type="region of interest" description="Disordered" evidence="8">
    <location>
        <begin position="334"/>
        <end position="374"/>
    </location>
</feature>
<evidence type="ECO:0000256" key="7">
    <source>
        <dbReference type="ARBA" id="ARBA00093655"/>
    </source>
</evidence>
<reference evidence="10 11" key="1">
    <citation type="journal article" date="2014" name="Genome Announc.">
        <title>Genome sequence of the basidiomycetous fungus Pseudozyma aphidis DSM70725, an efficient producer of biosurfactant mannosylerythritol lipids.</title>
        <authorList>
            <person name="Lorenz S."/>
            <person name="Guenther M."/>
            <person name="Grumaz C."/>
            <person name="Rupp S."/>
            <person name="Zibek S."/>
            <person name="Sohn K."/>
        </authorList>
    </citation>
    <scope>NUCLEOTIDE SEQUENCE [LARGE SCALE GENOMIC DNA]</scope>
    <source>
        <strain evidence="11">ATCC 32657 / CBS 517.83 / DSM 70725 / JCM 10318 / NBRC 10182 / NRRL Y-7954 / St-0401</strain>
    </source>
</reference>
<organism evidence="10 11">
    <name type="scientific">Moesziomyces aphidis</name>
    <name type="common">Pseudozyma aphidis</name>
    <dbReference type="NCBI Taxonomy" id="84754"/>
    <lineage>
        <taxon>Eukaryota</taxon>
        <taxon>Fungi</taxon>
        <taxon>Dikarya</taxon>
        <taxon>Basidiomycota</taxon>
        <taxon>Ustilaginomycotina</taxon>
        <taxon>Ustilaginomycetes</taxon>
        <taxon>Ustilaginales</taxon>
        <taxon>Ustilaginaceae</taxon>
        <taxon>Moesziomyces</taxon>
    </lineage>
</organism>
<dbReference type="GO" id="GO:0000124">
    <property type="term" value="C:SAGA complex"/>
    <property type="evidence" value="ECO:0007669"/>
    <property type="project" value="InterPro"/>
</dbReference>
<dbReference type="PANTHER" id="PTHR10221:SF9">
    <property type="entry name" value="TRANSCRIPTION INITIATION FACTOR TFIID SUBUNIT 6"/>
    <property type="match status" value="1"/>
</dbReference>
<evidence type="ECO:0000256" key="8">
    <source>
        <dbReference type="SAM" id="MobiDB-lite"/>
    </source>
</evidence>
<dbReference type="GO" id="GO:0003713">
    <property type="term" value="F:transcription coactivator activity"/>
    <property type="evidence" value="ECO:0007669"/>
    <property type="project" value="TreeGrafter"/>
</dbReference>
<accession>W3VRD9</accession>
<feature type="domain" description="TATA box binding protein associated factor (TAF) histone-like fold" evidence="9">
    <location>
        <begin position="113"/>
        <end position="177"/>
    </location>
</feature>
<dbReference type="GO" id="GO:0005669">
    <property type="term" value="C:transcription factor TFIID complex"/>
    <property type="evidence" value="ECO:0007669"/>
    <property type="project" value="InterPro"/>
</dbReference>
<evidence type="ECO:0000259" key="9">
    <source>
        <dbReference type="SMART" id="SM00803"/>
    </source>
</evidence>
<dbReference type="PANTHER" id="PTHR10221">
    <property type="entry name" value="TRANSCRIPTION INITIATION FACTOR TFIID SUBUNIT 6"/>
    <property type="match status" value="1"/>
</dbReference>
<evidence type="ECO:0000256" key="5">
    <source>
        <dbReference type="ARBA" id="ARBA00023242"/>
    </source>
</evidence>
<feature type="region of interest" description="Disordered" evidence="8">
    <location>
        <begin position="744"/>
        <end position="779"/>
    </location>
</feature>
<comment type="similarity">
    <text evidence="2">Belongs to the TAF6 family.</text>
</comment>
<dbReference type="OrthoDB" id="361039at2759"/>
<keyword evidence="11" id="KW-1185">Reference proteome</keyword>
<dbReference type="GO" id="GO:0051123">
    <property type="term" value="P:RNA polymerase II preinitiation complex assembly"/>
    <property type="evidence" value="ECO:0007669"/>
    <property type="project" value="TreeGrafter"/>
</dbReference>
<dbReference type="Pfam" id="PF07571">
    <property type="entry name" value="TAF6_C"/>
    <property type="match status" value="2"/>
</dbReference>
<dbReference type="EMBL" id="AWNI01000007">
    <property type="protein sequence ID" value="ETS64129.1"/>
    <property type="molecule type" value="Genomic_DNA"/>
</dbReference>
<dbReference type="GO" id="GO:0006325">
    <property type="term" value="P:chromatin organization"/>
    <property type="evidence" value="ECO:0007669"/>
    <property type="project" value="UniProtKB-ARBA"/>
</dbReference>
<dbReference type="InterPro" id="IPR046344">
    <property type="entry name" value="TAF6_C_sf"/>
</dbReference>
<dbReference type="AlphaFoldDB" id="W3VRD9"/>
<comment type="caution">
    <text evidence="10">The sequence shown here is derived from an EMBL/GenBank/DDBJ whole genome shotgun (WGS) entry which is preliminary data.</text>
</comment>
<feature type="compositionally biased region" description="Acidic residues" evidence="8">
    <location>
        <begin position="338"/>
        <end position="349"/>
    </location>
</feature>
<dbReference type="CDD" id="cd22931">
    <property type="entry name" value="HFD_TAF6"/>
    <property type="match status" value="1"/>
</dbReference>
<evidence type="ECO:0000256" key="3">
    <source>
        <dbReference type="ARBA" id="ARBA00023015"/>
    </source>
</evidence>
<dbReference type="InterPro" id="IPR009072">
    <property type="entry name" value="Histone-fold"/>
</dbReference>
<dbReference type="HOGENOM" id="CLU_021711_3_2_1"/>
<evidence type="ECO:0000313" key="11">
    <source>
        <dbReference type="Proteomes" id="UP000019462"/>
    </source>
</evidence>
<dbReference type="InterPro" id="IPR037796">
    <property type="entry name" value="TAF6"/>
</dbReference>
<evidence type="ECO:0000256" key="6">
    <source>
        <dbReference type="ARBA" id="ARBA00076308"/>
    </source>
</evidence>
<dbReference type="FunFam" id="1.10.20.10:FF:000033">
    <property type="entry name" value="Transcription initiation factor TFIID complex subunit"/>
    <property type="match status" value="1"/>
</dbReference>
<evidence type="ECO:0000256" key="4">
    <source>
        <dbReference type="ARBA" id="ARBA00023163"/>
    </source>
</evidence>